<dbReference type="Proteomes" id="UP000653099">
    <property type="component" value="Unassembled WGS sequence"/>
</dbReference>
<comment type="caution">
    <text evidence="1">The sequence shown here is derived from an EMBL/GenBank/DDBJ whole genome shotgun (WGS) entry which is preliminary data.</text>
</comment>
<name>A0A830EED6_9EURY</name>
<proteinExistence type="predicted"/>
<accession>A0A830EED6</accession>
<dbReference type="AlphaFoldDB" id="A0A830EED6"/>
<organism evidence="1 2">
    <name type="scientific">Halobellus salinus</name>
    <dbReference type="NCBI Taxonomy" id="931585"/>
    <lineage>
        <taxon>Archaea</taxon>
        <taxon>Methanobacteriati</taxon>
        <taxon>Methanobacteriota</taxon>
        <taxon>Stenosarchaea group</taxon>
        <taxon>Halobacteria</taxon>
        <taxon>Halobacteriales</taxon>
        <taxon>Haloferacaceae</taxon>
        <taxon>Halobellus</taxon>
    </lineage>
</organism>
<gene>
    <name evidence="1" type="ORF">GCM10008995_29160</name>
</gene>
<dbReference type="EMBL" id="BMOC01000035">
    <property type="protein sequence ID" value="GGJ17564.1"/>
    <property type="molecule type" value="Genomic_DNA"/>
</dbReference>
<reference evidence="1" key="1">
    <citation type="journal article" date="2014" name="Int. J. Syst. Evol. Microbiol.">
        <title>Complete genome sequence of Corynebacterium casei LMG S-19264T (=DSM 44701T), isolated from a smear-ripened cheese.</title>
        <authorList>
            <consortium name="US DOE Joint Genome Institute (JGI-PGF)"/>
            <person name="Walter F."/>
            <person name="Albersmeier A."/>
            <person name="Kalinowski J."/>
            <person name="Ruckert C."/>
        </authorList>
    </citation>
    <scope>NUCLEOTIDE SEQUENCE</scope>
    <source>
        <strain evidence="1">JCM 14359</strain>
    </source>
</reference>
<reference evidence="1" key="2">
    <citation type="submission" date="2020-09" db="EMBL/GenBank/DDBJ databases">
        <authorList>
            <person name="Sun Q."/>
            <person name="Ohkuma M."/>
        </authorList>
    </citation>
    <scope>NUCLEOTIDE SEQUENCE</scope>
    <source>
        <strain evidence="1">JCM 14359</strain>
    </source>
</reference>
<evidence type="ECO:0000313" key="2">
    <source>
        <dbReference type="Proteomes" id="UP000653099"/>
    </source>
</evidence>
<keyword evidence="2" id="KW-1185">Reference proteome</keyword>
<protein>
    <submittedName>
        <fullName evidence="1">Uncharacterized protein</fullName>
    </submittedName>
</protein>
<sequence>MFEWLRDLMVGSPTYTAHVTGEGFLTSVNAQYERGKDGAQIDMNFSEPVRDGNNINHMNIRDPETGTIVGDYDLRTGETGLDLNSEIDYSIEYDLVFVDQDGNAVSEQNVVIERH</sequence>
<evidence type="ECO:0000313" key="1">
    <source>
        <dbReference type="EMBL" id="GGJ17564.1"/>
    </source>
</evidence>
<dbReference type="RefSeq" id="WP_188788744.1">
    <property type="nucleotide sequence ID" value="NZ_BMOC01000035.1"/>
</dbReference>